<sequence length="120" mass="14207">MYLFIVQRLCLEALLDILYFPVWWYSRGFIWVTQSALDWCRIGKRRLAPGLWLQNIFVPMYGQYDFTGKVISFFMRLIQIVVRSVILGLFCFGCLMVVAIWLIWPVMVIWGLTKSLFSPL</sequence>
<organism evidence="2 3">
    <name type="scientific">Candidatus Magasanikbacteria bacterium RIFCSPHIGHO2_02_FULL_45_10</name>
    <dbReference type="NCBI Taxonomy" id="1798679"/>
    <lineage>
        <taxon>Bacteria</taxon>
        <taxon>Candidatus Magasanikiibacteriota</taxon>
    </lineage>
</organism>
<evidence type="ECO:0000256" key="1">
    <source>
        <dbReference type="SAM" id="Phobius"/>
    </source>
</evidence>
<dbReference type="AlphaFoldDB" id="A0A1F6M9Z4"/>
<proteinExistence type="predicted"/>
<keyword evidence="1" id="KW-1133">Transmembrane helix</keyword>
<reference evidence="2 3" key="1">
    <citation type="journal article" date="2016" name="Nat. Commun.">
        <title>Thousands of microbial genomes shed light on interconnected biogeochemical processes in an aquifer system.</title>
        <authorList>
            <person name="Anantharaman K."/>
            <person name="Brown C.T."/>
            <person name="Hug L.A."/>
            <person name="Sharon I."/>
            <person name="Castelle C.J."/>
            <person name="Probst A.J."/>
            <person name="Thomas B.C."/>
            <person name="Singh A."/>
            <person name="Wilkins M.J."/>
            <person name="Karaoz U."/>
            <person name="Brodie E.L."/>
            <person name="Williams K.H."/>
            <person name="Hubbard S.S."/>
            <person name="Banfield J.F."/>
        </authorList>
    </citation>
    <scope>NUCLEOTIDE SEQUENCE [LARGE SCALE GENOMIC DNA]</scope>
</reference>
<protein>
    <submittedName>
        <fullName evidence="2">Uncharacterized protein</fullName>
    </submittedName>
</protein>
<dbReference type="EMBL" id="MFQA01000042">
    <property type="protein sequence ID" value="OGH68441.1"/>
    <property type="molecule type" value="Genomic_DNA"/>
</dbReference>
<feature type="transmembrane region" description="Helical" evidence="1">
    <location>
        <begin position="85"/>
        <end position="112"/>
    </location>
</feature>
<comment type="caution">
    <text evidence="2">The sequence shown here is derived from an EMBL/GenBank/DDBJ whole genome shotgun (WGS) entry which is preliminary data.</text>
</comment>
<evidence type="ECO:0000313" key="3">
    <source>
        <dbReference type="Proteomes" id="UP000176413"/>
    </source>
</evidence>
<keyword evidence="1" id="KW-0812">Transmembrane</keyword>
<evidence type="ECO:0000313" key="2">
    <source>
        <dbReference type="EMBL" id="OGH68441.1"/>
    </source>
</evidence>
<dbReference type="Proteomes" id="UP000176413">
    <property type="component" value="Unassembled WGS sequence"/>
</dbReference>
<keyword evidence="1" id="KW-0472">Membrane</keyword>
<gene>
    <name evidence="2" type="ORF">A3D53_03420</name>
</gene>
<accession>A0A1F6M9Z4</accession>
<name>A0A1F6M9Z4_9BACT</name>